<dbReference type="Proteomes" id="UP001501523">
    <property type="component" value="Unassembled WGS sequence"/>
</dbReference>
<sequence length="290" mass="33579">MDQEAAGKNEFLHYDDWKCWAANFDPWLDEHFHSSVLRHFNENVQPDWLRWLDSEQSKLTGDASSGAELFREALIRRYQGIRLYHATRLTDLNVLRDHGLSAWSSQQLRERAEQVFSHEEPERSRLQEAIRRALPDDRGGLVYTFRMLKDAFPGKCVCFSRNGSEWMEAVANELGLAGYVERVRKEMRGYLIACDVPWQLLDSDKLRLLAKEALETVITRRFFDVEQYAIPSCDSECVALSQSIPSENITAVADVEPLMGMEELTADSLEWISFTHWGRQYENQIIGVAR</sequence>
<protein>
    <submittedName>
        <fullName evidence="1">Uncharacterized protein</fullName>
    </submittedName>
</protein>
<keyword evidence="2" id="KW-1185">Reference proteome</keyword>
<comment type="caution">
    <text evidence="1">The sequence shown here is derived from an EMBL/GenBank/DDBJ whole genome shotgun (WGS) entry which is preliminary data.</text>
</comment>
<gene>
    <name evidence="1" type="ORF">GCM10009105_07170</name>
</gene>
<evidence type="ECO:0000313" key="1">
    <source>
        <dbReference type="EMBL" id="GAA0707995.1"/>
    </source>
</evidence>
<dbReference type="EMBL" id="BAAAEU010000004">
    <property type="protein sequence ID" value="GAA0707995.1"/>
    <property type="molecule type" value="Genomic_DNA"/>
</dbReference>
<proteinExistence type="predicted"/>
<name>A0ABP3TMS9_9GAMM</name>
<evidence type="ECO:0000313" key="2">
    <source>
        <dbReference type="Proteomes" id="UP001501523"/>
    </source>
</evidence>
<accession>A0ABP3TMS9</accession>
<reference evidence="2" key="1">
    <citation type="journal article" date="2019" name="Int. J. Syst. Evol. Microbiol.">
        <title>The Global Catalogue of Microorganisms (GCM) 10K type strain sequencing project: providing services to taxonomists for standard genome sequencing and annotation.</title>
        <authorList>
            <consortium name="The Broad Institute Genomics Platform"/>
            <consortium name="The Broad Institute Genome Sequencing Center for Infectious Disease"/>
            <person name="Wu L."/>
            <person name="Ma J."/>
        </authorList>
    </citation>
    <scope>NUCLEOTIDE SEQUENCE [LARGE SCALE GENOMIC DNA]</scope>
    <source>
        <strain evidence="2">JCM 15421</strain>
    </source>
</reference>
<dbReference type="RefSeq" id="WP_343787246.1">
    <property type="nucleotide sequence ID" value="NZ_BAAAEU010000004.1"/>
</dbReference>
<organism evidence="1 2">
    <name type="scientific">Dokdonella soli</name>
    <dbReference type="NCBI Taxonomy" id="529810"/>
    <lineage>
        <taxon>Bacteria</taxon>
        <taxon>Pseudomonadati</taxon>
        <taxon>Pseudomonadota</taxon>
        <taxon>Gammaproteobacteria</taxon>
        <taxon>Lysobacterales</taxon>
        <taxon>Rhodanobacteraceae</taxon>
        <taxon>Dokdonella</taxon>
    </lineage>
</organism>